<reference evidence="1 2" key="1">
    <citation type="submission" date="2016-10" db="EMBL/GenBank/DDBJ databases">
        <authorList>
            <person name="Varghese N."/>
            <person name="Submissions S."/>
        </authorList>
    </citation>
    <scope>NUCLEOTIDE SEQUENCE [LARGE SCALE GENOMIC DNA]</scope>
    <source>
        <strain evidence="1 2">PDC82</strain>
    </source>
</reference>
<evidence type="ECO:0000313" key="1">
    <source>
        <dbReference type="EMBL" id="SDJ39444.1"/>
    </source>
</evidence>
<name>A0A7Z7BL70_9HYPH</name>
<evidence type="ECO:0000313" key="2">
    <source>
        <dbReference type="Proteomes" id="UP000198917"/>
    </source>
</evidence>
<dbReference type="Proteomes" id="UP000198917">
    <property type="component" value="Unassembled WGS sequence"/>
</dbReference>
<evidence type="ECO:0008006" key="3">
    <source>
        <dbReference type="Google" id="ProtNLM"/>
    </source>
</evidence>
<gene>
    <name evidence="1" type="ORF">SAMN05428983_1481</name>
</gene>
<organism evidence="1 2">
    <name type="scientific">Agrobacterium fabrum</name>
    <dbReference type="NCBI Taxonomy" id="1176649"/>
    <lineage>
        <taxon>Bacteria</taxon>
        <taxon>Pseudomonadati</taxon>
        <taxon>Pseudomonadota</taxon>
        <taxon>Alphaproteobacteria</taxon>
        <taxon>Hyphomicrobiales</taxon>
        <taxon>Rhizobiaceae</taxon>
        <taxon>Rhizobium/Agrobacterium group</taxon>
        <taxon>Agrobacterium</taxon>
        <taxon>Agrobacterium tumefaciens complex</taxon>
    </lineage>
</organism>
<dbReference type="AlphaFoldDB" id="A0A7Z7BL70"/>
<accession>A0A7Z7BL70</accession>
<dbReference type="EMBL" id="FNEW01000001">
    <property type="protein sequence ID" value="SDJ39444.1"/>
    <property type="molecule type" value="Genomic_DNA"/>
</dbReference>
<proteinExistence type="predicted"/>
<dbReference type="PROSITE" id="PS51257">
    <property type="entry name" value="PROKAR_LIPOPROTEIN"/>
    <property type="match status" value="1"/>
</dbReference>
<protein>
    <recommendedName>
        <fullName evidence="3">Lipoprotein</fullName>
    </recommendedName>
</protein>
<comment type="caution">
    <text evidence="1">The sequence shown here is derived from an EMBL/GenBank/DDBJ whole genome shotgun (WGS) entry which is preliminary data.</text>
</comment>
<sequence length="88" mass="10640">MKLLTAAICLVSVGILSGCVDDSGYRTGGYYSSGISYRSYDRDRYYRDYDRRDWRHQREWRDRRDYRGDYRYRPRGPSDTQMYGVIVR</sequence>